<comment type="caution">
    <text evidence="1">The sequence shown here is derived from an EMBL/GenBank/DDBJ whole genome shotgun (WGS) entry which is preliminary data.</text>
</comment>
<protein>
    <submittedName>
        <fullName evidence="1">Uncharacterized protein</fullName>
    </submittedName>
</protein>
<sequence>MLTVTKPSRITTSAPTNNARLEFENYERSVRSQLSGTEYSPGPQALGFLHHLEIRRSDQMTPYTQVLGEVLEVPHIAIRTYLFLDPDFLSGESGLSCPLILSPASGQRKQVHLEQPQNYVQLYLLELHGFLVTGLPVFILEKRGDCAEKASLAILG</sequence>
<name>A0A163MK24_DIDRA</name>
<dbReference type="EMBL" id="JYNV01000002">
    <property type="protein sequence ID" value="KZM28785.1"/>
    <property type="molecule type" value="Genomic_DNA"/>
</dbReference>
<evidence type="ECO:0000313" key="1">
    <source>
        <dbReference type="EMBL" id="KZM28785.1"/>
    </source>
</evidence>
<dbReference type="Proteomes" id="UP000076837">
    <property type="component" value="Unassembled WGS sequence"/>
</dbReference>
<dbReference type="AlphaFoldDB" id="A0A163MK24"/>
<evidence type="ECO:0000313" key="2">
    <source>
        <dbReference type="Proteomes" id="UP000076837"/>
    </source>
</evidence>
<organism evidence="1 2">
    <name type="scientific">Didymella rabiei</name>
    <name type="common">Chickpea ascochyta blight fungus</name>
    <name type="synonym">Mycosphaerella rabiei</name>
    <dbReference type="NCBI Taxonomy" id="5454"/>
    <lineage>
        <taxon>Eukaryota</taxon>
        <taxon>Fungi</taxon>
        <taxon>Dikarya</taxon>
        <taxon>Ascomycota</taxon>
        <taxon>Pezizomycotina</taxon>
        <taxon>Dothideomycetes</taxon>
        <taxon>Pleosporomycetidae</taxon>
        <taxon>Pleosporales</taxon>
        <taxon>Pleosporineae</taxon>
        <taxon>Didymellaceae</taxon>
        <taxon>Ascochyta</taxon>
    </lineage>
</organism>
<accession>A0A163MK24</accession>
<keyword evidence="2" id="KW-1185">Reference proteome</keyword>
<proteinExistence type="predicted"/>
<reference evidence="1 2" key="1">
    <citation type="journal article" date="2016" name="Sci. Rep.">
        <title>Draft genome sequencing and secretome analysis of fungal phytopathogen Ascochyta rabiei provides insight into the necrotrophic effector repertoire.</title>
        <authorList>
            <person name="Verma S."/>
            <person name="Gazara R.K."/>
            <person name="Nizam S."/>
            <person name="Parween S."/>
            <person name="Chattopadhyay D."/>
            <person name="Verma P.K."/>
        </authorList>
    </citation>
    <scope>NUCLEOTIDE SEQUENCE [LARGE SCALE GENOMIC DNA]</scope>
    <source>
        <strain evidence="1 2">ArDII</strain>
    </source>
</reference>
<gene>
    <name evidence="1" type="ORF">ST47_g70</name>
</gene>